<organism evidence="11 12">
    <name type="scientific">Candidatus Desulfolinea nitratireducens</name>
    <dbReference type="NCBI Taxonomy" id="2841698"/>
    <lineage>
        <taxon>Bacteria</taxon>
        <taxon>Bacillati</taxon>
        <taxon>Chloroflexota</taxon>
        <taxon>Anaerolineae</taxon>
        <taxon>Anaerolineales</taxon>
        <taxon>Anaerolineales incertae sedis</taxon>
        <taxon>Candidatus Desulfolinea</taxon>
    </lineage>
</organism>
<dbReference type="InterPro" id="IPR003442">
    <property type="entry name" value="T6A_TsaE"/>
</dbReference>
<evidence type="ECO:0000256" key="6">
    <source>
        <dbReference type="ARBA" id="ARBA00022723"/>
    </source>
</evidence>
<evidence type="ECO:0000256" key="3">
    <source>
        <dbReference type="ARBA" id="ARBA00019010"/>
    </source>
</evidence>
<sequence>MPILDENTLDFISRSPEQTRRMGMRLGGMLNPGDIVCLQGDLGAGKTTLVQGLAQGWGSLDAVSSPTFIIINMYRRPDESQLFHLDTYRLESAPEAAELDIDEMLLSGPLVIEWPERIESILPPERFWLYLEYIGEEQRRIQIKPHGARYKVFLEELRQSAFGGD</sequence>
<evidence type="ECO:0000256" key="4">
    <source>
        <dbReference type="ARBA" id="ARBA00022490"/>
    </source>
</evidence>
<keyword evidence="7" id="KW-0547">Nucleotide-binding</keyword>
<evidence type="ECO:0000256" key="8">
    <source>
        <dbReference type="ARBA" id="ARBA00022840"/>
    </source>
</evidence>
<comment type="caution">
    <text evidence="11">The sequence shown here is derived from an EMBL/GenBank/DDBJ whole genome shotgun (WGS) entry which is preliminary data.</text>
</comment>
<keyword evidence="5" id="KW-0819">tRNA processing</keyword>
<gene>
    <name evidence="11" type="primary">tsaE</name>
    <name evidence="11" type="ORF">H8E29_07945</name>
</gene>
<name>A0A8J6NK43_9CHLR</name>
<evidence type="ECO:0000256" key="2">
    <source>
        <dbReference type="ARBA" id="ARBA00007599"/>
    </source>
</evidence>
<dbReference type="GO" id="GO:0005524">
    <property type="term" value="F:ATP binding"/>
    <property type="evidence" value="ECO:0007669"/>
    <property type="project" value="UniProtKB-KW"/>
</dbReference>
<evidence type="ECO:0000256" key="7">
    <source>
        <dbReference type="ARBA" id="ARBA00022741"/>
    </source>
</evidence>
<dbReference type="SUPFAM" id="SSF52540">
    <property type="entry name" value="P-loop containing nucleoside triphosphate hydrolases"/>
    <property type="match status" value="1"/>
</dbReference>
<comment type="similarity">
    <text evidence="2">Belongs to the TsaE family.</text>
</comment>
<dbReference type="Proteomes" id="UP000614469">
    <property type="component" value="Unassembled WGS sequence"/>
</dbReference>
<dbReference type="InterPro" id="IPR027417">
    <property type="entry name" value="P-loop_NTPase"/>
</dbReference>
<dbReference type="AlphaFoldDB" id="A0A8J6NK43"/>
<keyword evidence="8" id="KW-0067">ATP-binding</keyword>
<evidence type="ECO:0000256" key="5">
    <source>
        <dbReference type="ARBA" id="ARBA00022694"/>
    </source>
</evidence>
<dbReference type="PANTHER" id="PTHR33540">
    <property type="entry name" value="TRNA THREONYLCARBAMOYLADENOSINE BIOSYNTHESIS PROTEIN TSAE"/>
    <property type="match status" value="1"/>
</dbReference>
<reference evidence="11 12" key="1">
    <citation type="submission" date="2020-08" db="EMBL/GenBank/DDBJ databases">
        <title>Bridging the membrane lipid divide: bacteria of the FCB group superphylum have the potential to synthesize archaeal ether lipids.</title>
        <authorList>
            <person name="Villanueva L."/>
            <person name="Von Meijenfeldt F.A.B."/>
            <person name="Westbye A.B."/>
            <person name="Yadav S."/>
            <person name="Hopmans E.C."/>
            <person name="Dutilh B.E."/>
            <person name="Sinninghe Damste J.S."/>
        </authorList>
    </citation>
    <scope>NUCLEOTIDE SEQUENCE [LARGE SCALE GENOMIC DNA]</scope>
    <source>
        <strain evidence="11">NIOZ-UU36</strain>
    </source>
</reference>
<dbReference type="PANTHER" id="PTHR33540:SF2">
    <property type="entry name" value="TRNA THREONYLCARBAMOYLADENOSINE BIOSYNTHESIS PROTEIN TSAE"/>
    <property type="match status" value="1"/>
</dbReference>
<dbReference type="GO" id="GO:0046872">
    <property type="term" value="F:metal ion binding"/>
    <property type="evidence" value="ECO:0007669"/>
    <property type="project" value="UniProtKB-KW"/>
</dbReference>
<keyword evidence="9" id="KW-0460">Magnesium</keyword>
<evidence type="ECO:0000313" key="12">
    <source>
        <dbReference type="Proteomes" id="UP000614469"/>
    </source>
</evidence>
<dbReference type="Gene3D" id="3.40.50.300">
    <property type="entry name" value="P-loop containing nucleotide triphosphate hydrolases"/>
    <property type="match status" value="1"/>
</dbReference>
<dbReference type="NCBIfam" id="TIGR00150">
    <property type="entry name" value="T6A_YjeE"/>
    <property type="match status" value="1"/>
</dbReference>
<evidence type="ECO:0000256" key="9">
    <source>
        <dbReference type="ARBA" id="ARBA00022842"/>
    </source>
</evidence>
<protein>
    <recommendedName>
        <fullName evidence="3">tRNA threonylcarbamoyladenosine biosynthesis protein TsaE</fullName>
    </recommendedName>
    <alternativeName>
        <fullName evidence="10">t(6)A37 threonylcarbamoyladenosine biosynthesis protein TsaE</fullName>
    </alternativeName>
</protein>
<keyword evidence="6" id="KW-0479">Metal-binding</keyword>
<proteinExistence type="inferred from homology"/>
<dbReference type="GO" id="GO:0005737">
    <property type="term" value="C:cytoplasm"/>
    <property type="evidence" value="ECO:0007669"/>
    <property type="project" value="UniProtKB-SubCell"/>
</dbReference>
<keyword evidence="4" id="KW-0963">Cytoplasm</keyword>
<evidence type="ECO:0000256" key="10">
    <source>
        <dbReference type="ARBA" id="ARBA00032441"/>
    </source>
</evidence>
<evidence type="ECO:0000313" key="11">
    <source>
        <dbReference type="EMBL" id="MBC8335179.1"/>
    </source>
</evidence>
<evidence type="ECO:0000256" key="1">
    <source>
        <dbReference type="ARBA" id="ARBA00004496"/>
    </source>
</evidence>
<accession>A0A8J6NK43</accession>
<dbReference type="GO" id="GO:0002949">
    <property type="term" value="P:tRNA threonylcarbamoyladenosine modification"/>
    <property type="evidence" value="ECO:0007669"/>
    <property type="project" value="InterPro"/>
</dbReference>
<dbReference type="Pfam" id="PF02367">
    <property type="entry name" value="TsaE"/>
    <property type="match status" value="1"/>
</dbReference>
<dbReference type="EMBL" id="JACNJN010000093">
    <property type="protein sequence ID" value="MBC8335179.1"/>
    <property type="molecule type" value="Genomic_DNA"/>
</dbReference>
<comment type="subcellular location">
    <subcellularLocation>
        <location evidence="1">Cytoplasm</location>
    </subcellularLocation>
</comment>